<dbReference type="PROSITE" id="PS50268">
    <property type="entry name" value="CADHERIN_2"/>
    <property type="match status" value="1"/>
</dbReference>
<proteinExistence type="predicted"/>
<dbReference type="GO" id="GO:0030246">
    <property type="term" value="F:carbohydrate binding"/>
    <property type="evidence" value="ECO:0007669"/>
    <property type="project" value="InterPro"/>
</dbReference>
<reference evidence="5 6" key="1">
    <citation type="submission" date="2019-07" db="EMBL/GenBank/DDBJ databases">
        <title>Diversity of Bacteria from Kongsfjorden, Arctic.</title>
        <authorList>
            <person name="Yu Y."/>
        </authorList>
    </citation>
    <scope>NUCLEOTIDE SEQUENCE [LARGE SCALE GENOMIC DNA]</scope>
    <source>
        <strain evidence="5 6">SM1922</strain>
    </source>
</reference>
<dbReference type="InterPro" id="IPR005084">
    <property type="entry name" value="CBM6"/>
</dbReference>
<dbReference type="InterPro" id="IPR011042">
    <property type="entry name" value="6-blade_b-propeller_TolB-like"/>
</dbReference>
<dbReference type="SUPFAM" id="SSF49785">
    <property type="entry name" value="Galactose-binding domain-like"/>
    <property type="match status" value="10"/>
</dbReference>
<sequence>MFSITWINATTGEIQRGLNNAQTVTTDEIENGAIRIIPIINGSLDPLYLTNTIELTIIYNDGEPITLTSTAPPFIFDVLPNFTGGTVQLLITALDDAGNTIETGNDTVVFEVTDSIPVTPVFTPIRIQAEDTDNTDGEGNYAVMTGGVTTSAVGEPNAVNADGNAYADFVGPSGETLTFNVDVPEAGEYELAVSYALSRNNDAVASERNRPLRLEVNDQLVDRMFDLRSTSPEGNNNASDFTTFAERTIIVQLQEGQNSVSFTSNGLSGPNVDYLEIRKPALGSQVIQGEELFLSPEPDLTPDGVDTNRPVTTANIVSLNDTFRVGAEEASYLDWAFGNVDAYGEFVYQAPVAGTYSMTVTYASSSGRPLDLSLVEGSGLTSIGTFAFAETTPALYMPNDLDDLPSGVTTSTPAATQWEGWTTETLEFTLAAGENLLRLGGRANGPNIDKIEMALVAAEPSAPTALLLDNNSVLENQEGAVIGQLIVEDQDDDTHSFTVSDERFEVDASGVLRLKSGTSLDFETTTAVSIEVTATDPAGASVSETFLIAVGNVEDSVTPPPEPADPIRLQAEAFDTATIFNIENIAAADGGQAIRLPGSSEGTASYALDGKVAAGTYTVIVGYIDESDGESTAQLSISNAEGESFSGDWTFDDDADSGNGVQPQNFRTATFTDVTVGDGATLSLSASSTALEYARIDYIEFVPTGSVEPEPTILLGIADADPMVESGDEGVTTLSFALSASNAFSGDVELTLEINGVADTRTVSFIDGVATLAVDVANDDEDNGSETVTVALIGATGDSFAIDSAAATASGSVSEDDEAVVPADPIRLQAEAFDTATTFTIENIAAADGGQAIRLPGNSEGTANYALDGKVAAGTYTVIVGYVDENDGESTAQLSISDATGESFSGSWTFDDDADSGNGVQPQNFRTTTFTDVTVGDGATLSLSASSTALEYARIDYIEFVPTDSVDPEPTILLGIADADPMLESGDEGVTTLSFALSASNAFSGDVELALEINGVADTRTVTFTDGVATLAVDVANDDEDNGSETVTVALIGATGDSFAIDSAAATASGSVSEDDEAVVPADPIRLQAEAFDTATTFTIENIAAADGGQAIRLPANSEGTASYALEGKVAAGIYTVIVGYVDESDGESTAQLSIGNADGESFSGSWTFDDDADSGNGVQPQNFRTATFTDVTVGDGATLSLSASSTALEYARIDYIEFVPTGSVEPEPTILLGIADADPMVESGDEGVTTLSFALSASNAFSGNVELALEINGIADTRTVTFTDGVATLALDVANDDEDNGSETVTVALISATGDSFAIDSAAATASGSVSEDDAVPDTVAPIVIQAEDAALVTVNDSGVPSNADFTRVVDPNNNDAFGNYREGAVGGAYMDFGTNPGDEVIFNVETEVAGTYTAVIRYANGSAGPRPLDLMINGTPVPQAAFPPAVNDGVNDPWDSWLELEVGMELQAGPNSVSFAIPAVADGGVNNGPNIDQIIFNYQQDDGGETPTEPFLFEIQGEALTIDDDEPTPDTVVRDASNPETNAAAGQDGLWDGFTGSGYLDMGNEAGDAAFFEVAVEEAGTYTLNVRYANGDGAGASRPMTLLVGGAPQGELAFPTTGAGNDGWVNWQDATIELELMAGNNTIRLENIGNAGPNIDSLSVSREGEEEPPFVEPGERFAVKINFEPDGFATPEGYIADTGLAFGDQSVEIDGQVYQYGWVTEASIADGTENGTIPMAINTLSSVAVNDRTDDIAGLDPRQGTYAHFDQPAEGYVRAGWEMELDDGYYEVTISIGDTSGPYDSVNLINAEGEQFSTPFTPFRPDDFPADNSPSNDTEGFRSDLVTRVVQVTDGRLTLDSIGLGDNTEIQYIEIQSIPDLTPEDDREAPEDYAFFTDPRAIAGVGENEIRVELDAEDGTPPTGVDPDSDIFVGISVVDGRGGALLESLGDGSVRLFETVSGEEVALNVNTTGGFDSLTISPNSMLKEFTSYTLVIEGFQDRGANDNPDAPTREFQKFTNTFITGEASEIVPREVAFNDVIELNGAADNAYQFTSLELSPDGSKMYISNMLGEIKRYDVNPQTGALSNEQVLALDYFAGDSAGPRGIIGLTFDPTDPNVLWVSDNYPIPLEGRDNGVPDFSGRISKITLEEGDAFNATAEAYITGLPRSNGDHVTNSLEFRANPEFDANTNPDVPSHLLYLLQGSNSAMGAPDSAWGNRPERLLSAAVMEIDPTREAPAGGFDVTTEPLPEDGFNRRFTDDDGVDFKADPIAMGNDRFLVFAANGTATVEDSDGNLIESYYDPFADDAVVKIFATGVRNAYDLVWHSNGNLYVPTNGSAAGGNVPDDPSTPQNEYAGNVEKQDDYLFTVKEGGYYGHPNPLRDEFILNGGNPTAGNDTNQVGNYPVGQQPDPNYDIEGVYSLGENRSPNGVTEYSSGVFGGNLQGSVLFTEYSGGDDIRSITLDAAGNVIGDEVLRDVDGNVITYIDPLDIIENPATGQLYLLTLNRNNGQSQIIRLDPAPGGVIVDPEEPEEPGEELVSLLTIQAEDNTPDDGTSVSVAQGGGAEIQVRTTANPEPNQPTGVRPGAFGLDGNNNDSDGVLGGYADFGSTNSDFITFSFELSGADAGDSVLRVRYGNGDTVDRPLEVFVNNVSVGTFGFSPPAGVTGDDAWNEWLTLDIPAALVSGLNTVRFQAVNNTGPNIDQLEILQAPEDTSPGYTDYEAENAQLDGPVIITNSADDRNASGEGFVDFNGTSDQSITWTVEVDEAGTYDVGFRYALAASKADRPMLVAVNGVAIGTLNFPGQSNDAENNWFFQSASLTLGAGSNTITVTAPDANGPNVDLLRIADTPLDTFEPIYADIDGSGRIELESGDSARAVNERTADFYFTVNQDGAYKLDLAANAGAPDGGGLTLLLNGQPIDQMSFPGVGEAGEQSAYIELQAGVTYNLRVVSSADGVNEIDYLDISPAPGDPDADIAIQSNDAAYFSDRLHFSYLENDSASNPNRDYKEDATVTISNTGTNALTFIDADLDGPFTLVDPDIFDGLTLAAGESIDVQVLFDRAAYTPPTNDAGDGVFEGTLRLVTNDADTPVAEVHLAGFWQARDEGGWEPNVNEVWEVFGFGNVIEGLTTVGGGENSVLNDFDLYRPINDDEVMSRYWKIADGFESATITQLAAYHGDGGATLGIHNPGNKNQDIILSNHAGNNNQSLLPIKSNGQFATATFTRDQIPDSWIGNDIFGIEVANLSTDPSLNPAGGGTVPADAEGIERGYTVRVFQALNANGSVIPNTYLGIMDYTGINYDYNDNMFVIEGISPVSGGEISITNLDGVPSDDRLVMSRIQNPANANQVFHDESTFTITNDGFTNLEISSLAIADPTLFEIVGATENLVIPVGGTLNVTVRFIAEDFNDATLYESTLIINSNDGDEGQKVIQLAGLAQGQSESGQEPLVQEIVDAFGFSTNVAEGQMNKGGLVEANGDEILSPYFQRADGSTPIKITQLAAYHTQGDVARLFIHDVDSRDRDEILAHDEQDGQTLLPRTLNNGDLLTTTTLDRDAPFGFFADITGRQGYISWSDPDANLYEDTIDAIGSPGTNLNWDENDGHLIRVYIAKDAEGNVIPNTYIVIQDYAGVNYDYNDNIFLVENVQTYDPTGAEDADGNGRVDIYDDDDGDGIPNFLDGDTPAEPDEQTAYNATETPWALGADGLTLEAKLFDNGGQGVAYNDTTTAHQGAPFRSDEAVDISNGTEALGYIADGEWVEYTLNVETAGTYALSFLTSAVSDGKSITAAFEQGGSFQGSSSVNLPNTGSFTSFQTVGPLAFDLAAGEQVLRLTFNGGQLDLQSFSFEAIDLGEENEQQPFNTNQTPWLVENDGLVLDAVNYDTGGQGIAYNDSSENQEGSNFRGDGVDIVGNGTAIGWIENNEWVEYTINVAQSGTYELAFLSALGTTGGAARSITASFAQGDSPYTTTSPVSVGFSGSWTTFVPTDSVQVNLEAGEQVLRLTFNGGSQDLASLSLVPITTTDNQTPFNDSETPWLIDDGGLFLDAINYDQGGAGIAYSDSSEAQLGDASIRGEGVDIVGGGEAIGWIANNEWVEYTVDVVEAGEHTFSFITATPWSGRSITVAAEKDGVFYAQASPLSVPNSGDWGNYVQGPEVTLNLQEGEQVVRLTFNGGSMDLQSLIIEQEDSQPAALNVDAGDDALGVMGVQEPSTSEQLF</sequence>
<feature type="domain" description="CBM6" evidence="4">
    <location>
        <begin position="3700"/>
        <end position="3840"/>
    </location>
</feature>
<feature type="domain" description="CBM6" evidence="4">
    <location>
        <begin position="2540"/>
        <end position="2706"/>
    </location>
</feature>
<dbReference type="CDD" id="cd11304">
    <property type="entry name" value="Cadherin_repeat"/>
    <property type="match status" value="1"/>
</dbReference>
<feature type="region of interest" description="Disordered" evidence="2">
    <location>
        <begin position="2568"/>
        <end position="2592"/>
    </location>
</feature>
<dbReference type="SUPFAM" id="SSF50998">
    <property type="entry name" value="Quinoprotein alcohol dehydrogenase-like"/>
    <property type="match status" value="1"/>
</dbReference>
<dbReference type="InterPro" id="IPR006584">
    <property type="entry name" value="Cellulose-bd_IV"/>
</dbReference>
<dbReference type="Gene3D" id="2.60.120.260">
    <property type="entry name" value="Galactose-binding domain-like"/>
    <property type="match status" value="13"/>
</dbReference>
<organism evidence="5 6">
    <name type="scientific">Vreelandella titanicae</name>
    <dbReference type="NCBI Taxonomy" id="664683"/>
    <lineage>
        <taxon>Bacteria</taxon>
        <taxon>Pseudomonadati</taxon>
        <taxon>Pseudomonadota</taxon>
        <taxon>Gammaproteobacteria</taxon>
        <taxon>Oceanospirillales</taxon>
        <taxon>Halomonadaceae</taxon>
        <taxon>Vreelandella</taxon>
    </lineage>
</organism>
<feature type="domain" description="CBM6" evidence="4">
    <location>
        <begin position="2717"/>
        <end position="2845"/>
    </location>
</feature>
<name>A0A558J3E8_9GAMM</name>
<dbReference type="InterPro" id="IPR008979">
    <property type="entry name" value="Galactose-bd-like_sf"/>
</dbReference>
<feature type="domain" description="CBM6" evidence="4">
    <location>
        <begin position="285"/>
        <end position="454"/>
    </location>
</feature>
<dbReference type="GO" id="GO:0016020">
    <property type="term" value="C:membrane"/>
    <property type="evidence" value="ECO:0007669"/>
    <property type="project" value="InterPro"/>
</dbReference>
<evidence type="ECO:0000313" key="5">
    <source>
        <dbReference type="EMBL" id="TVU88143.1"/>
    </source>
</evidence>
<dbReference type="Gene3D" id="2.120.10.30">
    <property type="entry name" value="TolB, C-terminal domain"/>
    <property type="match status" value="1"/>
</dbReference>
<evidence type="ECO:0000259" key="3">
    <source>
        <dbReference type="PROSITE" id="PS50268"/>
    </source>
</evidence>
<dbReference type="PROSITE" id="PS51175">
    <property type="entry name" value="CBM6"/>
    <property type="match status" value="9"/>
</dbReference>
<feature type="domain" description="CBM6" evidence="4">
    <location>
        <begin position="1533"/>
        <end position="1663"/>
    </location>
</feature>
<evidence type="ECO:0000256" key="2">
    <source>
        <dbReference type="SAM" id="MobiDB-lite"/>
    </source>
</evidence>
<feature type="domain" description="CBM6" evidence="4">
    <location>
        <begin position="125"/>
        <end position="278"/>
    </location>
</feature>
<dbReference type="Pfam" id="PF03422">
    <property type="entry name" value="CBM_6"/>
    <property type="match status" value="3"/>
</dbReference>
<dbReference type="InterPro" id="IPR011047">
    <property type="entry name" value="Quinoprotein_ADH-like_sf"/>
</dbReference>
<evidence type="ECO:0000313" key="6">
    <source>
        <dbReference type="Proteomes" id="UP000317288"/>
    </source>
</evidence>
<accession>A0A558J3E8</accession>
<dbReference type="Proteomes" id="UP000317288">
    <property type="component" value="Unassembled WGS sequence"/>
</dbReference>
<feature type="domain" description="CBM6" evidence="4">
    <location>
        <begin position="3867"/>
        <end position="4013"/>
    </location>
</feature>
<comment type="caution">
    <text evidence="5">The sequence shown here is derived from an EMBL/GenBank/DDBJ whole genome shotgun (WGS) entry which is preliminary data.</text>
</comment>
<evidence type="ECO:0000256" key="1">
    <source>
        <dbReference type="ARBA" id="ARBA00022729"/>
    </source>
</evidence>
<dbReference type="Gene3D" id="2.60.40.60">
    <property type="entry name" value="Cadherins"/>
    <property type="match status" value="1"/>
</dbReference>
<evidence type="ECO:0000259" key="4">
    <source>
        <dbReference type="PROSITE" id="PS51175"/>
    </source>
</evidence>
<dbReference type="Gene3D" id="2.60.40.10">
    <property type="entry name" value="Immunoglobulins"/>
    <property type="match status" value="2"/>
</dbReference>
<feature type="domain" description="Cadherin" evidence="3">
    <location>
        <begin position="486"/>
        <end position="563"/>
    </location>
</feature>
<dbReference type="InterPro" id="IPR013783">
    <property type="entry name" value="Ig-like_fold"/>
</dbReference>
<dbReference type="EMBL" id="VNFE01000006">
    <property type="protein sequence ID" value="TVU88143.1"/>
    <property type="molecule type" value="Genomic_DNA"/>
</dbReference>
<dbReference type="Gene3D" id="2.60.120.430">
    <property type="entry name" value="Galactose-binding lectin"/>
    <property type="match status" value="1"/>
</dbReference>
<dbReference type="Pfam" id="PF16990">
    <property type="entry name" value="CBM_35"/>
    <property type="match status" value="2"/>
</dbReference>
<dbReference type="InterPro" id="IPR002126">
    <property type="entry name" value="Cadherin-like_dom"/>
</dbReference>
<feature type="domain" description="CBM6" evidence="4">
    <location>
        <begin position="4040"/>
        <end position="4176"/>
    </location>
</feature>
<dbReference type="GO" id="GO:0007156">
    <property type="term" value="P:homophilic cell adhesion via plasma membrane adhesion molecules"/>
    <property type="evidence" value="ECO:0007669"/>
    <property type="project" value="InterPro"/>
</dbReference>
<keyword evidence="1" id="KW-0732">Signal</keyword>
<feature type="domain" description="CBM6" evidence="4">
    <location>
        <begin position="1344"/>
        <end position="1499"/>
    </location>
</feature>
<gene>
    <name evidence="5" type="ORF">FQP89_17925</name>
</gene>
<dbReference type="CDD" id="cd04080">
    <property type="entry name" value="CBM6_cellulase-like"/>
    <property type="match status" value="3"/>
</dbReference>
<dbReference type="SMART" id="SM00606">
    <property type="entry name" value="CBD_IV"/>
    <property type="match status" value="3"/>
</dbReference>
<feature type="region of interest" description="Disordered" evidence="2">
    <location>
        <begin position="2234"/>
        <end position="2253"/>
    </location>
</feature>
<protein>
    <submittedName>
        <fullName evidence="5">Carbohydrate-binding protein</fullName>
    </submittedName>
</protein>
<dbReference type="GO" id="GO:0005509">
    <property type="term" value="F:calcium ion binding"/>
    <property type="evidence" value="ECO:0007669"/>
    <property type="project" value="InterPro"/>
</dbReference>
<dbReference type="InterPro" id="IPR011041">
    <property type="entry name" value="Quinoprot_gluc/sorb_DH_b-prop"/>
</dbReference>
<feature type="compositionally biased region" description="Polar residues" evidence="2">
    <location>
        <begin position="2568"/>
        <end position="2579"/>
    </location>
</feature>
<dbReference type="SUPFAM" id="SSF50952">
    <property type="entry name" value="Soluble quinoprotein glucose dehydrogenase"/>
    <property type="match status" value="1"/>
</dbReference>